<evidence type="ECO:0000313" key="2">
    <source>
        <dbReference type="EMBL" id="KAE8974535.1"/>
    </source>
</evidence>
<evidence type="ECO:0000313" key="3">
    <source>
        <dbReference type="EMBL" id="KAE9282220.1"/>
    </source>
</evidence>
<dbReference type="EMBL" id="QXFU01003822">
    <property type="protein sequence ID" value="KAE8972531.1"/>
    <property type="molecule type" value="Genomic_DNA"/>
</dbReference>
<dbReference type="AlphaFoldDB" id="A0A6A3HS82"/>
<keyword evidence="5" id="KW-1185">Reference proteome</keyword>
<dbReference type="Proteomes" id="UP000429607">
    <property type="component" value="Unassembled WGS sequence"/>
</dbReference>
<name>A0A6A3HS82_9STRA</name>
<accession>A0A6A3HS82</accession>
<evidence type="ECO:0000313" key="4">
    <source>
        <dbReference type="Proteomes" id="UP000429607"/>
    </source>
</evidence>
<dbReference type="EMBL" id="QXFT01003839">
    <property type="protein sequence ID" value="KAE9282220.1"/>
    <property type="molecule type" value="Genomic_DNA"/>
</dbReference>
<evidence type="ECO:0000313" key="1">
    <source>
        <dbReference type="EMBL" id="KAE8972531.1"/>
    </source>
</evidence>
<evidence type="ECO:0000313" key="5">
    <source>
        <dbReference type="Proteomes" id="UP000434957"/>
    </source>
</evidence>
<dbReference type="Proteomes" id="UP000434957">
    <property type="component" value="Unassembled WGS sequence"/>
</dbReference>
<reference evidence="4 6" key="1">
    <citation type="submission" date="2018-09" db="EMBL/GenBank/DDBJ databases">
        <title>Genomic investigation of the strawberry pathogen Phytophthora fragariae indicates pathogenicity is determined by transcriptional variation in three key races.</title>
        <authorList>
            <person name="Adams T.M."/>
            <person name="Armitage A.D."/>
            <person name="Sobczyk M.K."/>
            <person name="Bates H.J."/>
            <person name="Dunwell J.M."/>
            <person name="Nellist C.F."/>
            <person name="Harrison R.J."/>
        </authorList>
    </citation>
    <scope>NUCLEOTIDE SEQUENCE [LARGE SCALE GENOMIC DNA]</scope>
    <source>
        <strain evidence="2 4">SCRP249</strain>
        <strain evidence="1 6">SCRP324</strain>
        <strain evidence="3 5">SCRP333</strain>
    </source>
</reference>
<evidence type="ECO:0000313" key="6">
    <source>
        <dbReference type="Proteomes" id="UP000435112"/>
    </source>
</evidence>
<sequence>MGSQLLPLTAILRLGRWSDKDRAKVTTLYNHWIVALALPTSYQLRSPIGCLPIAPHYTQSRLRIGVRQWIVAVKMNVDGAEPFVDYYEVGYREIGDVGMHPLGRTIPICWGYERPRGSDVWYERTYRVVEDEFEAVCVPVTPTYLPPTSTGRQRVIMWTSTDIDGLHGVNDERILDEALARDRMRYLSTLQYGHTIDMETDCSVCGRCCDVEWCWICGRWHHPQCVRGNCKILHDGDEDLLQARNNAVRFQWYNSSNNTQVPAGDGSVMATNSPLATGTWAMQQPDGPSVTGRLAIHRNDITSTRCEVYALIAGLVASGNTGEQVCDNKSAIQIFSKARNLANEALCNIKYRDPHRIEIRTLCRHMQPSGTMTPLWIRSHQEHLQVDDTMLQQRRAALATVDEAAGGAHDLQLPISYSDLITFDDYVVYDEDHRLVFGNVAQYVKKRAYVDLHRKWISRQHCQDATKHTMAIDELDMAASGQWLPSLCRFYWRARMSVLHTNAVKHRFDHRWSAKCVNCSH</sequence>
<proteinExistence type="predicted"/>
<dbReference type="Proteomes" id="UP000435112">
    <property type="component" value="Unassembled WGS sequence"/>
</dbReference>
<organism evidence="1 6">
    <name type="scientific">Phytophthora rubi</name>
    <dbReference type="NCBI Taxonomy" id="129364"/>
    <lineage>
        <taxon>Eukaryota</taxon>
        <taxon>Sar</taxon>
        <taxon>Stramenopiles</taxon>
        <taxon>Oomycota</taxon>
        <taxon>Peronosporomycetes</taxon>
        <taxon>Peronosporales</taxon>
        <taxon>Peronosporaceae</taxon>
        <taxon>Phytophthora</taxon>
    </lineage>
</organism>
<dbReference type="OrthoDB" id="122673at2759"/>
<comment type="caution">
    <text evidence="1">The sequence shown here is derived from an EMBL/GenBank/DDBJ whole genome shotgun (WGS) entry which is preliminary data.</text>
</comment>
<dbReference type="EMBL" id="QXFV01003704">
    <property type="protein sequence ID" value="KAE8974535.1"/>
    <property type="molecule type" value="Genomic_DNA"/>
</dbReference>
<protein>
    <submittedName>
        <fullName evidence="1">Uncharacterized protein</fullName>
    </submittedName>
</protein>
<gene>
    <name evidence="2" type="ORF">PR001_g25962</name>
    <name evidence="1" type="ORF">PR002_g26487</name>
    <name evidence="3" type="ORF">PR003_g27463</name>
</gene>